<proteinExistence type="inferred from homology"/>
<dbReference type="EMBL" id="UINC01196656">
    <property type="protein sequence ID" value="SVE13760.1"/>
    <property type="molecule type" value="Genomic_DNA"/>
</dbReference>
<evidence type="ECO:0000256" key="2">
    <source>
        <dbReference type="ARBA" id="ARBA00023239"/>
    </source>
</evidence>
<reference evidence="3" key="1">
    <citation type="submission" date="2018-05" db="EMBL/GenBank/DDBJ databases">
        <authorList>
            <person name="Lanie J.A."/>
            <person name="Ng W.-L."/>
            <person name="Kazmierczak K.M."/>
            <person name="Andrzejewski T.M."/>
            <person name="Davidsen T.M."/>
            <person name="Wayne K.J."/>
            <person name="Tettelin H."/>
            <person name="Glass J.I."/>
            <person name="Rusch D."/>
            <person name="Podicherti R."/>
            <person name="Tsui H.-C.T."/>
            <person name="Winkler M.E."/>
        </authorList>
    </citation>
    <scope>NUCLEOTIDE SEQUENCE</scope>
</reference>
<evidence type="ECO:0008006" key="4">
    <source>
        <dbReference type="Google" id="ProtNLM"/>
    </source>
</evidence>
<dbReference type="InterPro" id="IPR014748">
    <property type="entry name" value="Enoyl-CoA_hydra_C"/>
</dbReference>
<evidence type="ECO:0000313" key="3">
    <source>
        <dbReference type="EMBL" id="SVE13760.1"/>
    </source>
</evidence>
<dbReference type="GO" id="GO:0016829">
    <property type="term" value="F:lyase activity"/>
    <property type="evidence" value="ECO:0007669"/>
    <property type="project" value="UniProtKB-KW"/>
</dbReference>
<organism evidence="3">
    <name type="scientific">marine metagenome</name>
    <dbReference type="NCBI Taxonomy" id="408172"/>
    <lineage>
        <taxon>unclassified sequences</taxon>
        <taxon>metagenomes</taxon>
        <taxon>ecological metagenomes</taxon>
    </lineage>
</organism>
<gene>
    <name evidence="3" type="ORF">METZ01_LOCUS466614</name>
</gene>
<dbReference type="Gene3D" id="3.90.226.10">
    <property type="entry name" value="2-enoyl-CoA Hydratase, Chain A, domain 1"/>
    <property type="match status" value="1"/>
</dbReference>
<comment type="similarity">
    <text evidence="1">Belongs to the enoyl-CoA hydratase/isomerase family.</text>
</comment>
<feature type="non-terminal residue" evidence="3">
    <location>
        <position position="1"/>
    </location>
</feature>
<sequence length="219" mass="23463">VGAVVVTGKGRAFCAGGDVAVMQSGAEFGPVGTPVEAQIEILRSWHELPLLLNSILKPTIAVVNGATVGGGLGVALSCDLRIASDQAKFGTAYARVGYDGDFGTTWQMTRLLGEAKAKELFFLPDIISANEAMRIGMVNRIYPHDELMDEAITIAERIAAGPSVSYRYMKANVAQASTVDFATSLDREAETHIRCSQTEDHAEGVNAFLEKREPIFKGK</sequence>
<dbReference type="AlphaFoldDB" id="A0A383B1S8"/>
<dbReference type="PROSITE" id="PS00166">
    <property type="entry name" value="ENOYL_COA_HYDRATASE"/>
    <property type="match status" value="1"/>
</dbReference>
<dbReference type="InterPro" id="IPR001753">
    <property type="entry name" value="Enoyl-CoA_hydra/iso"/>
</dbReference>
<dbReference type="PANTHER" id="PTHR11941:SF133">
    <property type="entry name" value="1,2-EPOXYPHENYLACETYL-COA ISOMERASE"/>
    <property type="match status" value="1"/>
</dbReference>
<evidence type="ECO:0000256" key="1">
    <source>
        <dbReference type="ARBA" id="ARBA00005254"/>
    </source>
</evidence>
<dbReference type="CDD" id="cd06558">
    <property type="entry name" value="crotonase-like"/>
    <property type="match status" value="1"/>
</dbReference>
<dbReference type="GO" id="GO:0006635">
    <property type="term" value="P:fatty acid beta-oxidation"/>
    <property type="evidence" value="ECO:0007669"/>
    <property type="project" value="TreeGrafter"/>
</dbReference>
<dbReference type="Pfam" id="PF00378">
    <property type="entry name" value="ECH_1"/>
    <property type="match status" value="1"/>
</dbReference>
<dbReference type="InterPro" id="IPR018376">
    <property type="entry name" value="Enoyl-CoA_hyd/isom_CS"/>
</dbReference>
<protein>
    <recommendedName>
        <fullName evidence="4">Enoyl-CoA hydratase</fullName>
    </recommendedName>
</protein>
<dbReference type="PANTHER" id="PTHR11941">
    <property type="entry name" value="ENOYL-COA HYDRATASE-RELATED"/>
    <property type="match status" value="1"/>
</dbReference>
<accession>A0A383B1S8</accession>
<name>A0A383B1S8_9ZZZZ</name>
<keyword evidence="2" id="KW-0456">Lyase</keyword>
<dbReference type="SUPFAM" id="SSF52096">
    <property type="entry name" value="ClpP/crotonase"/>
    <property type="match status" value="1"/>
</dbReference>
<dbReference type="Gene3D" id="1.10.12.10">
    <property type="entry name" value="Lyase 2-enoyl-coa Hydratase, Chain A, domain 2"/>
    <property type="match status" value="1"/>
</dbReference>
<dbReference type="InterPro" id="IPR029045">
    <property type="entry name" value="ClpP/crotonase-like_dom_sf"/>
</dbReference>